<dbReference type="EMBL" id="UINC01165052">
    <property type="protein sequence ID" value="SVD66223.1"/>
    <property type="molecule type" value="Genomic_DNA"/>
</dbReference>
<protein>
    <submittedName>
        <fullName evidence="2">Uncharacterized protein</fullName>
    </submittedName>
</protein>
<accession>A0A382X5K6</accession>
<dbReference type="SUPFAM" id="SSF53474">
    <property type="entry name" value="alpha/beta-Hydrolases"/>
    <property type="match status" value="1"/>
</dbReference>
<evidence type="ECO:0000256" key="1">
    <source>
        <dbReference type="SAM" id="Phobius"/>
    </source>
</evidence>
<reference evidence="2" key="1">
    <citation type="submission" date="2018-05" db="EMBL/GenBank/DDBJ databases">
        <authorList>
            <person name="Lanie J.A."/>
            <person name="Ng W.-L."/>
            <person name="Kazmierczak K.M."/>
            <person name="Andrzejewski T.M."/>
            <person name="Davidsen T.M."/>
            <person name="Wayne K.J."/>
            <person name="Tettelin H."/>
            <person name="Glass J.I."/>
            <person name="Rusch D."/>
            <person name="Podicherti R."/>
            <person name="Tsui H.-C.T."/>
            <person name="Winkler M.E."/>
        </authorList>
    </citation>
    <scope>NUCLEOTIDE SEQUENCE</scope>
</reference>
<organism evidence="2">
    <name type="scientific">marine metagenome</name>
    <dbReference type="NCBI Taxonomy" id="408172"/>
    <lineage>
        <taxon>unclassified sequences</taxon>
        <taxon>metagenomes</taxon>
        <taxon>ecological metagenomes</taxon>
    </lineage>
</organism>
<gene>
    <name evidence="2" type="ORF">METZ01_LOCUS419077</name>
</gene>
<sequence>VQRDERRNNLYHLLSVIMKFGLLRTTLVLALVAALGACASPHQQSAGPFDFAPRIEADMFVAADGARLPLRHWLPDGEPNAVILALHGFNDYSNAFEGAGPYWR</sequence>
<feature type="non-terminal residue" evidence="2">
    <location>
        <position position="1"/>
    </location>
</feature>
<keyword evidence="1" id="KW-0812">Transmembrane</keyword>
<name>A0A382X5K6_9ZZZZ</name>
<dbReference type="AlphaFoldDB" id="A0A382X5K6"/>
<proteinExistence type="predicted"/>
<feature type="non-terminal residue" evidence="2">
    <location>
        <position position="104"/>
    </location>
</feature>
<feature type="transmembrane region" description="Helical" evidence="1">
    <location>
        <begin position="12"/>
        <end position="35"/>
    </location>
</feature>
<evidence type="ECO:0000313" key="2">
    <source>
        <dbReference type="EMBL" id="SVD66223.1"/>
    </source>
</evidence>
<dbReference type="InterPro" id="IPR029058">
    <property type="entry name" value="AB_hydrolase_fold"/>
</dbReference>
<keyword evidence="1" id="KW-0472">Membrane</keyword>
<dbReference type="Gene3D" id="3.40.50.1820">
    <property type="entry name" value="alpha/beta hydrolase"/>
    <property type="match status" value="1"/>
</dbReference>
<keyword evidence="1" id="KW-1133">Transmembrane helix</keyword>